<accession>A0A9N8E2A0</accession>
<evidence type="ECO:0000313" key="4">
    <source>
        <dbReference type="Proteomes" id="UP001153069"/>
    </source>
</evidence>
<comment type="caution">
    <text evidence="3">The sequence shown here is derived from an EMBL/GenBank/DDBJ whole genome shotgun (WGS) entry which is preliminary data.</text>
</comment>
<feature type="region of interest" description="Disordered" evidence="1">
    <location>
        <begin position="156"/>
        <end position="179"/>
    </location>
</feature>
<dbReference type="SUPFAM" id="SSF50370">
    <property type="entry name" value="Ricin B-like lectins"/>
    <property type="match status" value="1"/>
</dbReference>
<organism evidence="3 4">
    <name type="scientific">Seminavis robusta</name>
    <dbReference type="NCBI Taxonomy" id="568900"/>
    <lineage>
        <taxon>Eukaryota</taxon>
        <taxon>Sar</taxon>
        <taxon>Stramenopiles</taxon>
        <taxon>Ochrophyta</taxon>
        <taxon>Bacillariophyta</taxon>
        <taxon>Bacillariophyceae</taxon>
        <taxon>Bacillariophycidae</taxon>
        <taxon>Naviculales</taxon>
        <taxon>Naviculaceae</taxon>
        <taxon>Seminavis</taxon>
    </lineage>
</organism>
<dbReference type="OrthoDB" id="57292at2759"/>
<feature type="chain" id="PRO_5040486251" description="Ricin B lectin domain-containing protein" evidence="2">
    <location>
        <begin position="21"/>
        <end position="1484"/>
    </location>
</feature>
<gene>
    <name evidence="3" type="ORF">SEMRO_576_G169540.1</name>
</gene>
<feature type="compositionally biased region" description="Polar residues" evidence="1">
    <location>
        <begin position="351"/>
        <end position="360"/>
    </location>
</feature>
<feature type="compositionally biased region" description="Basic and acidic residues" evidence="1">
    <location>
        <begin position="309"/>
        <end position="320"/>
    </location>
</feature>
<sequence>MKLLIRTFAILFLTSTPNVASENQAARLKIDDSKGKMLAHSAFEFLAVLYSIDSFVTDRSFAWTLPDQKAEPLTTAGSLSILDRLEDEHRDESNSNQSVVRSDDPKAMVDKAYQHSGSITSKVSHHDPDAASVAATGIVSGYPPMETTGNEEAAFDENNEKEDEGEQEKEVASHKKAQYSDDTASLVNTNIDKEGASGLVAHANSIESFQLRAVASLDTLKIQVADARINGDKSDLARATANAIRSSAGLMEEAKVKSLAMFAHLQEHEDTEESNGWSTQLQTNYQSAMAQINRALELFPKMISYLEGSSRESNEKEQTKQDSFPAGAPIEENQGESMVDKTSTYRRGLQDASQAQTPQEINLDVPPSASDMNKATSSESRQKEKEAARHRRILRSRFEGNHRAQSHFDHFTKLHDTFQHGDHDGMHRHLGPIQSRVTRNRSLNQNQRHLWSDDQNAKARQCEILMNCVGKMSIYDMILFFYSDDIDPNNGKIDDNIYIHTEAPDVYEVYNNDDVADARTDLQQGRFYGYQYFRGSGKPQWCDRTLRLFSRNVEYGDIPHWEGGTVADVCHAQGGHTYVQLDQVATKVGFKAADEIAKEMFDCSKRLYNCEANPRNSPFPFAREQKLAIDTGASLVVEEDADETTTQDSKSKLFDGSTSGNSHLWQSRDGSKGYTMRLNFRSDRGLCVDWKLSSSENFLHAHSCHDDPNQKWYYEPGTHLISGISLQKWKRRIDDDGVLTHGMWNEGKDKCLQKQDDFDIIVNGCDERHTQDLLQVTNSDFFGRVKPPTVLFKIQLDSHGGSSGHESNTVLKAIELKWRNGEECPQNKISLLSGFSGDTASTAILFDRGETIVSDDGTVLTQTLLPSSSTASRFRIKCSNPDIPISLYEILVFGIVEGGNGDALPEFQGEYEDSFFVPTGIETENSRDDYGQVKVGTYKKVWDNWLRHEDDNLRRKLRQTYLSPYPNPWDDNMRYDNSDFYMGLVREAESNDNIHYQIVIAFARHHGRSFDGDAFEDRDEEYNEFHDKISHEYASIQRGINLVFGKDASVGYICGVEGVVTRHDEENADDGDKVANGTWCPTPTDCSVLKDCVDQEMINTENEGKSSYKAYLQPGAVENATDFDDCGDSREYFGYDPTYKLHNTKNFGFLDEFYSQGTPAVDPGSMGGGGGYGNNFQPNANDYTHSNIDTAAWDELFNVDTKLSQTDLVQDAGISGGLLFGFGRLYNFAVSTLFIVLIIMNYAYDIWEFSIAEKTEIGNVGPIEAWEILQVQHQNNKRMYEGMRSTFEAAAKVDNNLEGLGDLVASLVAFLGNDDGDSYGKVNTIISKLESLEETCEGRRALMDVSPSTAQNAGCDGSDQDGDGVIDNCEEDKYDGETQHVEGEVFSSAEKAVASVRGALSVVDDCAGVKDLVLNLTVKGITAASRLAPGKKMLYVGDLHEFFDAGLFLQVEDSCSDKVDLDVTIKSNELDMTGPSAILSLSPI</sequence>
<evidence type="ECO:0000313" key="3">
    <source>
        <dbReference type="EMBL" id="CAB9513183.1"/>
    </source>
</evidence>
<feature type="signal peptide" evidence="2">
    <location>
        <begin position="1"/>
        <end position="20"/>
    </location>
</feature>
<name>A0A9N8E2A0_9STRA</name>
<feature type="compositionally biased region" description="Polar residues" evidence="1">
    <location>
        <begin position="370"/>
        <end position="379"/>
    </location>
</feature>
<dbReference type="PROSITE" id="PS50231">
    <property type="entry name" value="RICIN_B_LECTIN"/>
    <property type="match status" value="1"/>
</dbReference>
<protein>
    <recommendedName>
        <fullName evidence="5">Ricin B lectin domain-containing protein</fullName>
    </recommendedName>
</protein>
<reference evidence="3" key="1">
    <citation type="submission" date="2020-06" db="EMBL/GenBank/DDBJ databases">
        <authorList>
            <consortium name="Plant Systems Biology data submission"/>
        </authorList>
    </citation>
    <scope>NUCLEOTIDE SEQUENCE</scope>
    <source>
        <strain evidence="3">D6</strain>
    </source>
</reference>
<feature type="region of interest" description="Disordered" evidence="1">
    <location>
        <begin position="309"/>
        <end position="389"/>
    </location>
</feature>
<evidence type="ECO:0000256" key="2">
    <source>
        <dbReference type="SAM" id="SignalP"/>
    </source>
</evidence>
<evidence type="ECO:0008006" key="5">
    <source>
        <dbReference type="Google" id="ProtNLM"/>
    </source>
</evidence>
<proteinExistence type="predicted"/>
<evidence type="ECO:0000256" key="1">
    <source>
        <dbReference type="SAM" id="MobiDB-lite"/>
    </source>
</evidence>
<dbReference type="InterPro" id="IPR035992">
    <property type="entry name" value="Ricin_B-like_lectins"/>
</dbReference>
<feature type="compositionally biased region" description="Acidic residues" evidence="1">
    <location>
        <begin position="156"/>
        <end position="167"/>
    </location>
</feature>
<dbReference type="Proteomes" id="UP001153069">
    <property type="component" value="Unassembled WGS sequence"/>
</dbReference>
<dbReference type="EMBL" id="CAICTM010000575">
    <property type="protein sequence ID" value="CAB9513183.1"/>
    <property type="molecule type" value="Genomic_DNA"/>
</dbReference>
<keyword evidence="2" id="KW-0732">Signal</keyword>
<keyword evidence="4" id="KW-1185">Reference proteome</keyword>